<proteinExistence type="predicted"/>
<sequence>MKKTKVILAACIVGMSFLVTENSSIHSVNANEVVNSNDSSQTSNIVISSEKISPYVIEFVTQQETNNIASYARSLSSHNDENYTTVRFDFSQAEFYDDNGNLLDKDTIMETIRPEKLLARSAGTSGGTWSSGSGYSVCKGMLVSGNAGLVGLQATYYVDFQKVQGGYDRLDRVYGATVNGKGSWAFLANGVFRASEAPGASAYGGIKGQWTVSPGLGLPSGTSTKHLYFRVGNDTFWLDTNF</sequence>
<reference evidence="2 3" key="1">
    <citation type="submission" date="2018-06" db="EMBL/GenBank/DDBJ databases">
        <authorList>
            <consortium name="Pathogen Informatics"/>
            <person name="Doyle S."/>
        </authorList>
    </citation>
    <scope>NUCLEOTIDE SEQUENCE [LARGE SCALE GENOMIC DNA]</scope>
    <source>
        <strain evidence="2 3">NCTC4670</strain>
    </source>
</reference>
<evidence type="ECO:0000313" key="3">
    <source>
        <dbReference type="Proteomes" id="UP000254797"/>
    </source>
</evidence>
<gene>
    <name evidence="2" type="ORF">NCTC4670_01416</name>
</gene>
<organism evidence="2 3">
    <name type="scientific">Streptococcus dysgalactiae subsp. dysgalactiae</name>
    <dbReference type="NCBI Taxonomy" id="99822"/>
    <lineage>
        <taxon>Bacteria</taxon>
        <taxon>Bacillati</taxon>
        <taxon>Bacillota</taxon>
        <taxon>Bacilli</taxon>
        <taxon>Lactobacillales</taxon>
        <taxon>Streptococcaceae</taxon>
        <taxon>Streptococcus</taxon>
    </lineage>
</organism>
<protein>
    <submittedName>
        <fullName evidence="2">Uncharacterized protein</fullName>
    </submittedName>
</protein>
<evidence type="ECO:0000256" key="1">
    <source>
        <dbReference type="SAM" id="SignalP"/>
    </source>
</evidence>
<dbReference type="RefSeq" id="WP_115246308.1">
    <property type="nucleotide sequence ID" value="NZ_UHFG01000004.1"/>
</dbReference>
<dbReference type="Proteomes" id="UP000254797">
    <property type="component" value="Unassembled WGS sequence"/>
</dbReference>
<dbReference type="EMBL" id="UHFG01000004">
    <property type="protein sequence ID" value="SUN50463.1"/>
    <property type="molecule type" value="Genomic_DNA"/>
</dbReference>
<feature type="signal peptide" evidence="1">
    <location>
        <begin position="1"/>
        <end position="21"/>
    </location>
</feature>
<evidence type="ECO:0000313" key="2">
    <source>
        <dbReference type="EMBL" id="SUN50463.1"/>
    </source>
</evidence>
<name>A0A380JX47_STRDY</name>
<dbReference type="AlphaFoldDB" id="A0A380JX47"/>
<feature type="chain" id="PRO_5038376219" evidence="1">
    <location>
        <begin position="22"/>
        <end position="242"/>
    </location>
</feature>
<keyword evidence="1" id="KW-0732">Signal</keyword>
<accession>A0A380JX47</accession>